<dbReference type="InterPro" id="IPR036048">
    <property type="entry name" value="Interleukin_8-like_sf"/>
</dbReference>
<dbReference type="AlphaFoldDB" id="A0A672HB48"/>
<reference evidence="2" key="3">
    <citation type="submission" date="2025-09" db="UniProtKB">
        <authorList>
            <consortium name="Ensembl"/>
        </authorList>
    </citation>
    <scope>IDENTIFICATION</scope>
</reference>
<dbReference type="SUPFAM" id="SSF54117">
    <property type="entry name" value="Interleukin 8-like chemokines"/>
    <property type="match status" value="1"/>
</dbReference>
<accession>A0A672HB48</accession>
<evidence type="ECO:0008006" key="4">
    <source>
        <dbReference type="Google" id="ProtNLM"/>
    </source>
</evidence>
<keyword evidence="1" id="KW-0732">Signal</keyword>
<sequence length="119" mass="13716">MALSQLNCALLLLLLAAVCMEFYQAQHLPGRCSCPTSIKFIRGNMSDFQVLEKRPGCDRTELIVTVDKAHNSTERICMNTEGRMAKAFLRCWEKINKNETRKMECLDRKRKAEDRTSED</sequence>
<dbReference type="GO" id="GO:0005576">
    <property type="term" value="C:extracellular region"/>
    <property type="evidence" value="ECO:0007669"/>
    <property type="project" value="InterPro"/>
</dbReference>
<proteinExistence type="predicted"/>
<dbReference type="Gene3D" id="2.40.50.40">
    <property type="match status" value="1"/>
</dbReference>
<feature type="signal peptide" evidence="1">
    <location>
        <begin position="1"/>
        <end position="25"/>
    </location>
</feature>
<evidence type="ECO:0000313" key="3">
    <source>
        <dbReference type="Proteomes" id="UP000472267"/>
    </source>
</evidence>
<feature type="chain" id="PRO_5025471710" description="Chemokine interleukin-8-like domain-containing protein" evidence="1">
    <location>
        <begin position="26"/>
        <end position="119"/>
    </location>
</feature>
<dbReference type="GO" id="GO:0006955">
    <property type="term" value="P:immune response"/>
    <property type="evidence" value="ECO:0007669"/>
    <property type="project" value="InterPro"/>
</dbReference>
<protein>
    <recommendedName>
        <fullName evidence="4">Chemokine interleukin-8-like domain-containing protein</fullName>
    </recommendedName>
</protein>
<evidence type="ECO:0000256" key="1">
    <source>
        <dbReference type="SAM" id="SignalP"/>
    </source>
</evidence>
<dbReference type="GO" id="GO:0008009">
    <property type="term" value="F:chemokine activity"/>
    <property type="evidence" value="ECO:0007669"/>
    <property type="project" value="InterPro"/>
</dbReference>
<dbReference type="InParanoid" id="A0A672HB48"/>
<reference evidence="2" key="1">
    <citation type="submission" date="2019-06" db="EMBL/GenBank/DDBJ databases">
        <authorList>
            <consortium name="Wellcome Sanger Institute Data Sharing"/>
        </authorList>
    </citation>
    <scope>NUCLEOTIDE SEQUENCE [LARGE SCALE GENOMIC DNA]</scope>
</reference>
<dbReference type="Ensembl" id="ENSSFAT00005027440.1">
    <property type="protein sequence ID" value="ENSSFAP00005026406.1"/>
    <property type="gene ID" value="ENSSFAG00005013541.1"/>
</dbReference>
<keyword evidence="3" id="KW-1185">Reference proteome</keyword>
<reference evidence="2" key="2">
    <citation type="submission" date="2025-08" db="UniProtKB">
        <authorList>
            <consortium name="Ensembl"/>
        </authorList>
    </citation>
    <scope>IDENTIFICATION</scope>
</reference>
<name>A0A672HB48_SALFA</name>
<organism evidence="2 3">
    <name type="scientific">Salarias fasciatus</name>
    <name type="common">Jewelled blenny</name>
    <name type="synonym">Blennius fasciatus</name>
    <dbReference type="NCBI Taxonomy" id="181472"/>
    <lineage>
        <taxon>Eukaryota</taxon>
        <taxon>Metazoa</taxon>
        <taxon>Chordata</taxon>
        <taxon>Craniata</taxon>
        <taxon>Vertebrata</taxon>
        <taxon>Euteleostomi</taxon>
        <taxon>Actinopterygii</taxon>
        <taxon>Neopterygii</taxon>
        <taxon>Teleostei</taxon>
        <taxon>Neoteleostei</taxon>
        <taxon>Acanthomorphata</taxon>
        <taxon>Ovalentaria</taxon>
        <taxon>Blenniimorphae</taxon>
        <taxon>Blenniiformes</taxon>
        <taxon>Blennioidei</taxon>
        <taxon>Blenniidae</taxon>
        <taxon>Salariinae</taxon>
        <taxon>Salarias</taxon>
    </lineage>
</organism>
<dbReference type="OMA" id="CWESINK"/>
<evidence type="ECO:0000313" key="2">
    <source>
        <dbReference type="Ensembl" id="ENSSFAP00005026406.1"/>
    </source>
</evidence>
<dbReference type="Proteomes" id="UP000472267">
    <property type="component" value="Chromosome 6"/>
</dbReference>